<dbReference type="Pfam" id="PF00076">
    <property type="entry name" value="RRM_1"/>
    <property type="match status" value="1"/>
</dbReference>
<accession>A0AAD9MC94</accession>
<protein>
    <recommendedName>
        <fullName evidence="4">RRM domain-containing protein</fullName>
    </recommendedName>
</protein>
<dbReference type="PROSITE" id="PS50102">
    <property type="entry name" value="RRM"/>
    <property type="match status" value="1"/>
</dbReference>
<gene>
    <name evidence="5" type="ORF">P8C59_006185</name>
</gene>
<dbReference type="AlphaFoldDB" id="A0AAD9MC94"/>
<dbReference type="PANTHER" id="PTHR19965">
    <property type="entry name" value="RNA AND EXPORT FACTOR BINDING PROTEIN"/>
    <property type="match status" value="1"/>
</dbReference>
<feature type="compositionally biased region" description="Polar residues" evidence="3">
    <location>
        <begin position="161"/>
        <end position="171"/>
    </location>
</feature>
<evidence type="ECO:0000256" key="1">
    <source>
        <dbReference type="ARBA" id="ARBA00022884"/>
    </source>
</evidence>
<dbReference type="InterPro" id="IPR000504">
    <property type="entry name" value="RRM_dom"/>
</dbReference>
<keyword evidence="6" id="KW-1185">Reference proteome</keyword>
<evidence type="ECO:0000313" key="5">
    <source>
        <dbReference type="EMBL" id="KAK2071789.1"/>
    </source>
</evidence>
<dbReference type="GO" id="GO:0003729">
    <property type="term" value="F:mRNA binding"/>
    <property type="evidence" value="ECO:0007669"/>
    <property type="project" value="TreeGrafter"/>
</dbReference>
<comment type="caution">
    <text evidence="5">The sequence shown here is derived from an EMBL/GenBank/DDBJ whole genome shotgun (WGS) entry which is preliminary data.</text>
</comment>
<evidence type="ECO:0000256" key="3">
    <source>
        <dbReference type="SAM" id="MobiDB-lite"/>
    </source>
</evidence>
<dbReference type="InterPro" id="IPR035979">
    <property type="entry name" value="RBD_domain_sf"/>
</dbReference>
<dbReference type="InterPro" id="IPR025715">
    <property type="entry name" value="FoP_C"/>
</dbReference>
<evidence type="ECO:0000313" key="6">
    <source>
        <dbReference type="Proteomes" id="UP001217918"/>
    </source>
</evidence>
<sequence>MSGKLDKSLDEILSTQRRTGGGRRNPARRTTTGRKPATSAPAGGIQKTTKTARNAVKPPPAKVSGATGESKIMVSNLPKDVSEPQIKEYFSQSIGQVKKVELSYGPNSVSRGIAHVSFHHADGASKAFAKLNGLLIDNKPVKVEVVVANVDLIPQPKTLGQRISQPKSQPKSAAAVKHTPNAKGGPVAKTGKKPAPRRAKIARVKKTAEELDSEMADYFDAANTTENAIGGPVNVNGGDAAMDDEVL</sequence>
<name>A0AAD9MC94_9PEZI</name>
<dbReference type="SMART" id="SM00360">
    <property type="entry name" value="RRM"/>
    <property type="match status" value="1"/>
</dbReference>
<dbReference type="InterPro" id="IPR012677">
    <property type="entry name" value="Nucleotide-bd_a/b_plait_sf"/>
</dbReference>
<feature type="region of interest" description="Disordered" evidence="3">
    <location>
        <begin position="160"/>
        <end position="205"/>
    </location>
</feature>
<reference evidence="5" key="1">
    <citation type="journal article" date="2023" name="Mol. Plant Microbe Interact.">
        <title>Elucidating the Obligate Nature and Biological Capacity of an Invasive Fungal Corn Pathogen.</title>
        <authorList>
            <person name="MacCready J.S."/>
            <person name="Roggenkamp E.M."/>
            <person name="Gdanetz K."/>
            <person name="Chilvers M.I."/>
        </authorList>
    </citation>
    <scope>NUCLEOTIDE SEQUENCE</scope>
    <source>
        <strain evidence="5">PM02</strain>
    </source>
</reference>
<dbReference type="GO" id="GO:0005634">
    <property type="term" value="C:nucleus"/>
    <property type="evidence" value="ECO:0007669"/>
    <property type="project" value="TreeGrafter"/>
</dbReference>
<feature type="compositionally biased region" description="Basic and acidic residues" evidence="3">
    <location>
        <begin position="1"/>
        <end position="10"/>
    </location>
</feature>
<dbReference type="Gene3D" id="3.30.70.330">
    <property type="match status" value="1"/>
</dbReference>
<dbReference type="SMART" id="SM01218">
    <property type="entry name" value="FoP_duplication"/>
    <property type="match status" value="1"/>
</dbReference>
<dbReference type="EMBL" id="JAQQPM010000005">
    <property type="protein sequence ID" value="KAK2071789.1"/>
    <property type="molecule type" value="Genomic_DNA"/>
</dbReference>
<keyword evidence="1 2" id="KW-0694">RNA-binding</keyword>
<evidence type="ECO:0000256" key="2">
    <source>
        <dbReference type="PROSITE-ProRule" id="PRU00176"/>
    </source>
</evidence>
<evidence type="ECO:0000259" key="4">
    <source>
        <dbReference type="PROSITE" id="PS50102"/>
    </source>
</evidence>
<proteinExistence type="predicted"/>
<dbReference type="SUPFAM" id="SSF54928">
    <property type="entry name" value="RNA-binding domain, RBD"/>
    <property type="match status" value="1"/>
</dbReference>
<feature type="domain" description="RRM" evidence="4">
    <location>
        <begin position="70"/>
        <end position="148"/>
    </location>
</feature>
<organism evidence="5 6">
    <name type="scientific">Phyllachora maydis</name>
    <dbReference type="NCBI Taxonomy" id="1825666"/>
    <lineage>
        <taxon>Eukaryota</taxon>
        <taxon>Fungi</taxon>
        <taxon>Dikarya</taxon>
        <taxon>Ascomycota</taxon>
        <taxon>Pezizomycotina</taxon>
        <taxon>Sordariomycetes</taxon>
        <taxon>Sordariomycetidae</taxon>
        <taxon>Phyllachorales</taxon>
        <taxon>Phyllachoraceae</taxon>
        <taxon>Phyllachora</taxon>
    </lineage>
</organism>
<dbReference type="Proteomes" id="UP001217918">
    <property type="component" value="Unassembled WGS sequence"/>
</dbReference>
<feature type="compositionally biased region" description="Basic residues" evidence="3">
    <location>
        <begin position="190"/>
        <end position="205"/>
    </location>
</feature>
<dbReference type="PANTHER" id="PTHR19965:SF35">
    <property type="entry name" value="RNA ANNEALING PROTEIN YRA1"/>
    <property type="match status" value="1"/>
</dbReference>
<feature type="region of interest" description="Disordered" evidence="3">
    <location>
        <begin position="227"/>
        <end position="247"/>
    </location>
</feature>
<feature type="region of interest" description="Disordered" evidence="3">
    <location>
        <begin position="1"/>
        <end position="69"/>
    </location>
</feature>
<dbReference type="InterPro" id="IPR051229">
    <property type="entry name" value="ALYREF_mRNA_export"/>
</dbReference>